<keyword evidence="1" id="KW-1133">Transmembrane helix</keyword>
<sequence length="383" mass="42978">MNSVNSEPTPALDAVAIGSIIRDELDRRDKYLEFAQGQIEKDRAYFKHLYNYAVAFLAILVGGAAYFSYTSVNQMRGDIKASADAERTEMKSSVDAELNRDKAEMAALRTQVENTGVEAQITVKKELENVRTEVQKKIANEFRSENITHLIGMAAKERTETELTGVIHSEASKQVAQGIKDQWPVIQKVVEDQTKEAVKALQPTISGAVDKATQDQVHAAVEPIQSQMTAYGDSIRMVNLETLARGDDRGAFDYLFQVAVGSKPESANTDFRKAADSTVGAIIRETEFPLQITQTFKEKQTPEAMKHFMSSPNNEEREAALDNYPQDDKSILPVLIEMIKSDPSISVLHKAVIRFNALTKQSFRFFQSDEILKWWNKNQNSYK</sequence>
<organism evidence="2 3">
    <name type="scientific">Candidatus Gallionella acididurans</name>
    <dbReference type="NCBI Taxonomy" id="1796491"/>
    <lineage>
        <taxon>Bacteria</taxon>
        <taxon>Pseudomonadati</taxon>
        <taxon>Pseudomonadota</taxon>
        <taxon>Betaproteobacteria</taxon>
        <taxon>Nitrosomonadales</taxon>
        <taxon>Gallionellaceae</taxon>
        <taxon>Gallionella</taxon>
    </lineage>
</organism>
<accession>A0A139BV80</accession>
<evidence type="ECO:0000256" key="1">
    <source>
        <dbReference type="SAM" id="Phobius"/>
    </source>
</evidence>
<dbReference type="EMBL" id="LSLI01000017">
    <property type="protein sequence ID" value="KXS32872.1"/>
    <property type="molecule type" value="Genomic_DNA"/>
</dbReference>
<name>A0A139BV80_9PROT</name>
<dbReference type="AlphaFoldDB" id="A0A139BV80"/>
<proteinExistence type="predicted"/>
<gene>
    <name evidence="2" type="ORF">AWT59_1033</name>
</gene>
<evidence type="ECO:0000313" key="3">
    <source>
        <dbReference type="Proteomes" id="UP000070578"/>
    </source>
</evidence>
<protein>
    <submittedName>
        <fullName evidence="2">Uncharacterized protein</fullName>
    </submittedName>
</protein>
<dbReference type="SUPFAM" id="SSF48371">
    <property type="entry name" value="ARM repeat"/>
    <property type="match status" value="1"/>
</dbReference>
<reference evidence="2 3" key="2">
    <citation type="submission" date="2016-03" db="EMBL/GenBank/DDBJ databases">
        <title>New uncultured bacterium of the family Gallionellaceae from acid mine drainage: description and reconstruction of genome based on metagenomic analysis of microbial community.</title>
        <authorList>
            <person name="Kadnikov V."/>
            <person name="Ivasenko D."/>
            <person name="Beletsky A."/>
            <person name="Mardanov A."/>
            <person name="Danilova E."/>
            <person name="Pimenov N."/>
            <person name="Karnachuk O."/>
            <person name="Ravin N."/>
        </authorList>
    </citation>
    <scope>NUCLEOTIDE SEQUENCE [LARGE SCALE GENOMIC DNA]</scope>
    <source>
        <strain evidence="2">ShG14-8</strain>
    </source>
</reference>
<feature type="transmembrane region" description="Helical" evidence="1">
    <location>
        <begin position="49"/>
        <end position="69"/>
    </location>
</feature>
<keyword evidence="1" id="KW-0812">Transmembrane</keyword>
<evidence type="ECO:0000313" key="2">
    <source>
        <dbReference type="EMBL" id="KXS32872.1"/>
    </source>
</evidence>
<dbReference type="Proteomes" id="UP000070578">
    <property type="component" value="Unassembled WGS sequence"/>
</dbReference>
<keyword evidence="1" id="KW-0472">Membrane</keyword>
<comment type="caution">
    <text evidence="2">The sequence shown here is derived from an EMBL/GenBank/DDBJ whole genome shotgun (WGS) entry which is preliminary data.</text>
</comment>
<reference evidence="2 3" key="1">
    <citation type="submission" date="2016-02" db="EMBL/GenBank/DDBJ databases">
        <authorList>
            <person name="Wen L."/>
            <person name="He K."/>
            <person name="Yang H."/>
        </authorList>
    </citation>
    <scope>NUCLEOTIDE SEQUENCE [LARGE SCALE GENOMIC DNA]</scope>
    <source>
        <strain evidence="2">ShG14-8</strain>
    </source>
</reference>
<dbReference type="InterPro" id="IPR016024">
    <property type="entry name" value="ARM-type_fold"/>
</dbReference>